<keyword evidence="3" id="KW-1185">Reference proteome</keyword>
<evidence type="ECO:0000313" key="3">
    <source>
        <dbReference type="Proteomes" id="UP001420932"/>
    </source>
</evidence>
<accession>A0AAP0HRJ6</accession>
<evidence type="ECO:0000313" key="2">
    <source>
        <dbReference type="EMBL" id="KAK9092850.1"/>
    </source>
</evidence>
<sequence>MISYLPRYVQQNPKFCISNSGFSLHIGHVDVLGTLIHTTRGFGQPPPCLFFTALGPSSISRPVVRSARFDNTDDFVVLISYIEFIEKGTVNKQIFNNDVPTAPSPNISSEDAHKDVERSLTSRSNVASSAADAKVSSITKEEDILRNTVSDVGTQTRLLTFHAIGQGPCLQQVLLKSEEELLEKRTSQIISGEAARKPKISIEKMKVQGDRVRESQMDCSAEQGEKIVLKVDLHDNKDNQKAMKMVSTLSGV</sequence>
<dbReference type="Gene3D" id="3.30.70.100">
    <property type="match status" value="1"/>
</dbReference>
<dbReference type="AlphaFoldDB" id="A0AAP0HRJ6"/>
<dbReference type="EMBL" id="JBBNAF010000012">
    <property type="protein sequence ID" value="KAK9092850.1"/>
    <property type="molecule type" value="Genomic_DNA"/>
</dbReference>
<feature type="region of interest" description="Disordered" evidence="1">
    <location>
        <begin position="100"/>
        <end position="125"/>
    </location>
</feature>
<name>A0AAP0HRJ6_9MAGN</name>
<dbReference type="Proteomes" id="UP001420932">
    <property type="component" value="Unassembled WGS sequence"/>
</dbReference>
<feature type="compositionally biased region" description="Basic and acidic residues" evidence="1">
    <location>
        <begin position="110"/>
        <end position="120"/>
    </location>
</feature>
<feature type="compositionally biased region" description="Polar residues" evidence="1">
    <location>
        <begin position="100"/>
        <end position="109"/>
    </location>
</feature>
<comment type="caution">
    <text evidence="2">The sequence shown here is derived from an EMBL/GenBank/DDBJ whole genome shotgun (WGS) entry which is preliminary data.</text>
</comment>
<gene>
    <name evidence="2" type="ORF">Syun_027761</name>
</gene>
<proteinExistence type="predicted"/>
<evidence type="ECO:0000256" key="1">
    <source>
        <dbReference type="SAM" id="MobiDB-lite"/>
    </source>
</evidence>
<protein>
    <submittedName>
        <fullName evidence="2">Uncharacterized protein</fullName>
    </submittedName>
</protein>
<organism evidence="2 3">
    <name type="scientific">Stephania yunnanensis</name>
    <dbReference type="NCBI Taxonomy" id="152371"/>
    <lineage>
        <taxon>Eukaryota</taxon>
        <taxon>Viridiplantae</taxon>
        <taxon>Streptophyta</taxon>
        <taxon>Embryophyta</taxon>
        <taxon>Tracheophyta</taxon>
        <taxon>Spermatophyta</taxon>
        <taxon>Magnoliopsida</taxon>
        <taxon>Ranunculales</taxon>
        <taxon>Menispermaceae</taxon>
        <taxon>Menispermoideae</taxon>
        <taxon>Cissampelideae</taxon>
        <taxon>Stephania</taxon>
    </lineage>
</organism>
<reference evidence="2 3" key="1">
    <citation type="submission" date="2024-01" db="EMBL/GenBank/DDBJ databases">
        <title>Genome assemblies of Stephania.</title>
        <authorList>
            <person name="Yang L."/>
        </authorList>
    </citation>
    <scope>NUCLEOTIDE SEQUENCE [LARGE SCALE GENOMIC DNA]</scope>
    <source>
        <strain evidence="2">YNDBR</strain>
        <tissue evidence="2">Leaf</tissue>
    </source>
</reference>